<evidence type="ECO:0000313" key="2">
    <source>
        <dbReference type="Proteomes" id="UP000245627"/>
    </source>
</evidence>
<accession>A0A2T8HNI4</accession>
<dbReference type="AlphaFoldDB" id="A0A2T8HNI4"/>
<dbReference type="RefSeq" id="WP_116774830.1">
    <property type="nucleotide sequence ID" value="NZ_QDKG01000001.1"/>
</dbReference>
<dbReference type="Proteomes" id="UP000245627">
    <property type="component" value="Unassembled WGS sequence"/>
</dbReference>
<comment type="caution">
    <text evidence="1">The sequence shown here is derived from an EMBL/GenBank/DDBJ whole genome shotgun (WGS) entry which is preliminary data.</text>
</comment>
<organism evidence="1 2">
    <name type="scientific">Sphingobacterium corticibacter</name>
    <dbReference type="NCBI Taxonomy" id="2171749"/>
    <lineage>
        <taxon>Bacteria</taxon>
        <taxon>Pseudomonadati</taxon>
        <taxon>Bacteroidota</taxon>
        <taxon>Sphingobacteriia</taxon>
        <taxon>Sphingobacteriales</taxon>
        <taxon>Sphingobacteriaceae</taxon>
        <taxon>Sphingobacterium</taxon>
    </lineage>
</organism>
<dbReference type="EMBL" id="QDKG01000001">
    <property type="protein sequence ID" value="PVH26975.1"/>
    <property type="molecule type" value="Genomic_DNA"/>
</dbReference>
<reference evidence="1 2" key="1">
    <citation type="submission" date="2018-04" db="EMBL/GenBank/DDBJ databases">
        <title>Sphingobacterium cortibacter sp. nov.</title>
        <authorList>
            <person name="Li Y."/>
        </authorList>
    </citation>
    <scope>NUCLEOTIDE SEQUENCE [LARGE SCALE GENOMIC DNA]</scope>
    <source>
        <strain evidence="1 2">2c-3</strain>
    </source>
</reference>
<name>A0A2T8HNI4_9SPHI</name>
<proteinExistence type="predicted"/>
<protein>
    <submittedName>
        <fullName evidence="1">Uncharacterized protein</fullName>
    </submittedName>
</protein>
<gene>
    <name evidence="1" type="ORF">DC487_05110</name>
</gene>
<sequence>MEFKGTKNWRIRRSDGFFFIEADLPNAEQNGNYPRIEVMQEDYGDHNGYTEEIRSYDAQLISKSQQMLDFINRLSGEMLRNDFVLNEAWYDQAQQLIRSATQI</sequence>
<evidence type="ECO:0000313" key="1">
    <source>
        <dbReference type="EMBL" id="PVH26975.1"/>
    </source>
</evidence>
<keyword evidence="2" id="KW-1185">Reference proteome</keyword>